<feature type="domain" description="ABC transmembrane type-1" evidence="8">
    <location>
        <begin position="60"/>
        <end position="240"/>
    </location>
</feature>
<dbReference type="AlphaFoldDB" id="A0A8A0RP24"/>
<feature type="transmembrane region" description="Helical" evidence="7">
    <location>
        <begin position="222"/>
        <end position="243"/>
    </location>
</feature>
<dbReference type="Proteomes" id="UP000662904">
    <property type="component" value="Chromosome"/>
</dbReference>
<dbReference type="InterPro" id="IPR035906">
    <property type="entry name" value="MetI-like_sf"/>
</dbReference>
<evidence type="ECO:0000256" key="4">
    <source>
        <dbReference type="ARBA" id="ARBA00022692"/>
    </source>
</evidence>
<sequence length="258" mass="29163">MMKRLQNTADNAASLIFILLIILFWQWATVFWKIKPWILPPPSAIIKTIFTTYPIMLPHILATLKESIIGFILAIIVSFTIALIMDWFPIVKKTLYPLVITSQTIPIISVAPLFLVWFGYDILPKVLVVLLVCFFPILINLLDGLASVDRELLNLLKSMGASRFNIIRIVKLPAALPNLFSGLKISASYSIMGAVIGEWLGAKRGLGYYMVLSQRSFYVDRVFAAILVITILSLMVFKGVCFLERLLMPWQAIKGNEW</sequence>
<evidence type="ECO:0000256" key="6">
    <source>
        <dbReference type="ARBA" id="ARBA00023136"/>
    </source>
</evidence>
<feature type="transmembrane region" description="Helical" evidence="7">
    <location>
        <begin position="68"/>
        <end position="88"/>
    </location>
</feature>
<dbReference type="SUPFAM" id="SSF161098">
    <property type="entry name" value="MetI-like"/>
    <property type="match status" value="1"/>
</dbReference>
<evidence type="ECO:0000256" key="3">
    <source>
        <dbReference type="ARBA" id="ARBA00022475"/>
    </source>
</evidence>
<name>A0A8A0RP24_9FIRM</name>
<reference evidence="9" key="1">
    <citation type="submission" date="2020-07" db="EMBL/GenBank/DDBJ databases">
        <title>Koleobacter methoxysyntrophicus gen. nov., sp. nov., a novel anaerobic bacterium isolated from deep subsurface oil field and proposal of Koleobacterales ord. nov. in the phylum Firmicutes.</title>
        <authorList>
            <person name="Sakamoto S."/>
            <person name="Tamaki H."/>
        </authorList>
    </citation>
    <scope>NUCLEOTIDE SEQUENCE</scope>
    <source>
        <strain evidence="9">NRmbB1</strain>
    </source>
</reference>
<dbReference type="KEGG" id="kme:H0A61_02021"/>
<evidence type="ECO:0000256" key="5">
    <source>
        <dbReference type="ARBA" id="ARBA00022989"/>
    </source>
</evidence>
<dbReference type="Pfam" id="PF00528">
    <property type="entry name" value="BPD_transp_1"/>
    <property type="match status" value="1"/>
</dbReference>
<evidence type="ECO:0000313" key="10">
    <source>
        <dbReference type="Proteomes" id="UP000662904"/>
    </source>
</evidence>
<evidence type="ECO:0000256" key="2">
    <source>
        <dbReference type="ARBA" id="ARBA00022448"/>
    </source>
</evidence>
<dbReference type="Gene3D" id="1.10.3720.10">
    <property type="entry name" value="MetI-like"/>
    <property type="match status" value="1"/>
</dbReference>
<evidence type="ECO:0000313" key="9">
    <source>
        <dbReference type="EMBL" id="QSQ09644.1"/>
    </source>
</evidence>
<evidence type="ECO:0000259" key="8">
    <source>
        <dbReference type="PROSITE" id="PS50928"/>
    </source>
</evidence>
<dbReference type="InterPro" id="IPR000515">
    <property type="entry name" value="MetI-like"/>
</dbReference>
<evidence type="ECO:0000256" key="7">
    <source>
        <dbReference type="RuleBase" id="RU363032"/>
    </source>
</evidence>
<feature type="transmembrane region" description="Helical" evidence="7">
    <location>
        <begin position="95"/>
        <end position="120"/>
    </location>
</feature>
<comment type="subcellular location">
    <subcellularLocation>
        <location evidence="1 7">Cell membrane</location>
        <topology evidence="1 7">Multi-pass membrane protein</topology>
    </subcellularLocation>
</comment>
<dbReference type="PROSITE" id="PS50928">
    <property type="entry name" value="ABC_TM1"/>
    <property type="match status" value="1"/>
</dbReference>
<dbReference type="CDD" id="cd06261">
    <property type="entry name" value="TM_PBP2"/>
    <property type="match status" value="1"/>
</dbReference>
<keyword evidence="5 7" id="KW-1133">Transmembrane helix</keyword>
<keyword evidence="3" id="KW-1003">Cell membrane</keyword>
<feature type="transmembrane region" description="Helical" evidence="7">
    <location>
        <begin position="12"/>
        <end position="32"/>
    </location>
</feature>
<feature type="transmembrane region" description="Helical" evidence="7">
    <location>
        <begin position="44"/>
        <end position="62"/>
    </location>
</feature>
<dbReference type="GO" id="GO:0005886">
    <property type="term" value="C:plasma membrane"/>
    <property type="evidence" value="ECO:0007669"/>
    <property type="project" value="UniProtKB-SubCell"/>
</dbReference>
<feature type="transmembrane region" description="Helical" evidence="7">
    <location>
        <begin position="126"/>
        <end position="148"/>
    </location>
</feature>
<dbReference type="GO" id="GO:0055085">
    <property type="term" value="P:transmembrane transport"/>
    <property type="evidence" value="ECO:0007669"/>
    <property type="project" value="InterPro"/>
</dbReference>
<comment type="similarity">
    <text evidence="7">Belongs to the binding-protein-dependent transport system permease family.</text>
</comment>
<gene>
    <name evidence="9" type="primary">ribX</name>
    <name evidence="9" type="ORF">H0A61_02021</name>
</gene>
<dbReference type="PANTHER" id="PTHR30151">
    <property type="entry name" value="ALKANE SULFONATE ABC TRANSPORTER-RELATED, MEMBRANE SUBUNIT"/>
    <property type="match status" value="1"/>
</dbReference>
<keyword evidence="6 7" id="KW-0472">Membrane</keyword>
<accession>A0A8A0RP24</accession>
<evidence type="ECO:0000256" key="1">
    <source>
        <dbReference type="ARBA" id="ARBA00004651"/>
    </source>
</evidence>
<proteinExistence type="inferred from homology"/>
<protein>
    <submittedName>
        <fullName evidence="9">Riboflavin transport system permease protein RibX</fullName>
    </submittedName>
</protein>
<dbReference type="PANTHER" id="PTHR30151:SF20">
    <property type="entry name" value="ABC TRANSPORTER PERMEASE PROTEIN HI_0355-RELATED"/>
    <property type="match status" value="1"/>
</dbReference>
<keyword evidence="2 7" id="KW-0813">Transport</keyword>
<feature type="transmembrane region" description="Helical" evidence="7">
    <location>
        <begin position="169"/>
        <end position="202"/>
    </location>
</feature>
<keyword evidence="4 7" id="KW-0812">Transmembrane</keyword>
<dbReference type="EMBL" id="CP059066">
    <property type="protein sequence ID" value="QSQ09644.1"/>
    <property type="molecule type" value="Genomic_DNA"/>
</dbReference>
<keyword evidence="10" id="KW-1185">Reference proteome</keyword>
<organism evidence="9 10">
    <name type="scientific">Koleobacter methoxysyntrophicus</name>
    <dbReference type="NCBI Taxonomy" id="2751313"/>
    <lineage>
        <taxon>Bacteria</taxon>
        <taxon>Bacillati</taxon>
        <taxon>Bacillota</taxon>
        <taxon>Clostridia</taxon>
        <taxon>Koleobacterales</taxon>
        <taxon>Koleobacteraceae</taxon>
        <taxon>Koleobacter</taxon>
    </lineage>
</organism>